<dbReference type="Proteomes" id="UP000006039">
    <property type="component" value="Unassembled WGS sequence"/>
</dbReference>
<keyword evidence="1" id="KW-0732">Signal</keyword>
<reference evidence="3" key="5">
    <citation type="submission" date="2018-04" db="UniProtKB">
        <authorList>
            <consortium name="EnsemblFungi"/>
        </authorList>
    </citation>
    <scope>IDENTIFICATION</scope>
    <source>
        <strain evidence="3">R3-111a-1</strain>
    </source>
</reference>
<feature type="chain" id="PRO_5015095191" evidence="1">
    <location>
        <begin position="27"/>
        <end position="117"/>
    </location>
</feature>
<proteinExistence type="predicted"/>
<protein>
    <submittedName>
        <fullName evidence="2 3">Uncharacterized protein</fullName>
    </submittedName>
</protein>
<organism evidence="2">
    <name type="scientific">Gaeumannomyces tritici (strain R3-111a-1)</name>
    <name type="common">Wheat and barley take-all root rot fungus</name>
    <name type="synonym">Gaeumannomyces graminis var. tritici</name>
    <dbReference type="NCBI Taxonomy" id="644352"/>
    <lineage>
        <taxon>Eukaryota</taxon>
        <taxon>Fungi</taxon>
        <taxon>Dikarya</taxon>
        <taxon>Ascomycota</taxon>
        <taxon>Pezizomycotina</taxon>
        <taxon>Sordariomycetes</taxon>
        <taxon>Sordariomycetidae</taxon>
        <taxon>Magnaporthales</taxon>
        <taxon>Magnaporthaceae</taxon>
        <taxon>Gaeumannomyces</taxon>
    </lineage>
</organism>
<evidence type="ECO:0000256" key="1">
    <source>
        <dbReference type="SAM" id="SignalP"/>
    </source>
</evidence>
<dbReference type="AlphaFoldDB" id="J3PE67"/>
<reference evidence="4" key="1">
    <citation type="submission" date="2010-07" db="EMBL/GenBank/DDBJ databases">
        <title>The genome sequence of Gaeumannomyces graminis var. tritici strain R3-111a-1.</title>
        <authorList>
            <consortium name="The Broad Institute Genome Sequencing Platform"/>
            <person name="Ma L.-J."/>
            <person name="Dead R."/>
            <person name="Young S."/>
            <person name="Zeng Q."/>
            <person name="Koehrsen M."/>
            <person name="Alvarado L."/>
            <person name="Berlin A."/>
            <person name="Chapman S.B."/>
            <person name="Chen Z."/>
            <person name="Freedman E."/>
            <person name="Gellesch M."/>
            <person name="Goldberg J."/>
            <person name="Griggs A."/>
            <person name="Gujja S."/>
            <person name="Heilman E.R."/>
            <person name="Heiman D."/>
            <person name="Hepburn T."/>
            <person name="Howarth C."/>
            <person name="Jen D."/>
            <person name="Larson L."/>
            <person name="Mehta T."/>
            <person name="Neiman D."/>
            <person name="Pearson M."/>
            <person name="Roberts A."/>
            <person name="Saif S."/>
            <person name="Shea T."/>
            <person name="Shenoy N."/>
            <person name="Sisk P."/>
            <person name="Stolte C."/>
            <person name="Sykes S."/>
            <person name="Walk T."/>
            <person name="White J."/>
            <person name="Yandava C."/>
            <person name="Haas B."/>
            <person name="Nusbaum C."/>
            <person name="Birren B."/>
        </authorList>
    </citation>
    <scope>NUCLEOTIDE SEQUENCE [LARGE SCALE GENOMIC DNA]</scope>
    <source>
        <strain evidence="4">R3-111a-1</strain>
    </source>
</reference>
<dbReference type="RefSeq" id="XP_009227945.1">
    <property type="nucleotide sequence ID" value="XM_009229681.1"/>
</dbReference>
<dbReference type="EMBL" id="GL385401">
    <property type="protein sequence ID" value="EJT70767.1"/>
    <property type="molecule type" value="Genomic_DNA"/>
</dbReference>
<reference evidence="2" key="2">
    <citation type="submission" date="2010-07" db="EMBL/GenBank/DDBJ databases">
        <authorList>
            <consortium name="The Broad Institute Genome Sequencing Platform"/>
            <consortium name="Broad Institute Genome Sequencing Center for Infectious Disease"/>
            <person name="Ma L.-J."/>
            <person name="Dead R."/>
            <person name="Young S."/>
            <person name="Zeng Q."/>
            <person name="Koehrsen M."/>
            <person name="Alvarado L."/>
            <person name="Berlin A."/>
            <person name="Chapman S.B."/>
            <person name="Chen Z."/>
            <person name="Freedman E."/>
            <person name="Gellesch M."/>
            <person name="Goldberg J."/>
            <person name="Griggs A."/>
            <person name="Gujja S."/>
            <person name="Heilman E.R."/>
            <person name="Heiman D."/>
            <person name="Hepburn T."/>
            <person name="Howarth C."/>
            <person name="Jen D."/>
            <person name="Larson L."/>
            <person name="Mehta T."/>
            <person name="Neiman D."/>
            <person name="Pearson M."/>
            <person name="Roberts A."/>
            <person name="Saif S."/>
            <person name="Shea T."/>
            <person name="Shenoy N."/>
            <person name="Sisk P."/>
            <person name="Stolte C."/>
            <person name="Sykes S."/>
            <person name="Walk T."/>
            <person name="White J."/>
            <person name="Yandava C."/>
            <person name="Haas B."/>
            <person name="Nusbaum C."/>
            <person name="Birren B."/>
        </authorList>
    </citation>
    <scope>NUCLEOTIDE SEQUENCE</scope>
    <source>
        <strain evidence="2">R3-111a-1</strain>
    </source>
</reference>
<reference evidence="2" key="3">
    <citation type="submission" date="2010-09" db="EMBL/GenBank/DDBJ databases">
        <title>Annotation of Gaeumannomyces graminis var. tritici R3-111a-1.</title>
        <authorList>
            <consortium name="The Broad Institute Genome Sequencing Platform"/>
            <person name="Ma L.-J."/>
            <person name="Dead R."/>
            <person name="Young S.K."/>
            <person name="Zeng Q."/>
            <person name="Gargeya S."/>
            <person name="Fitzgerald M."/>
            <person name="Haas B."/>
            <person name="Abouelleil A."/>
            <person name="Alvarado L."/>
            <person name="Arachchi H.M."/>
            <person name="Berlin A."/>
            <person name="Brown A."/>
            <person name="Chapman S.B."/>
            <person name="Chen Z."/>
            <person name="Dunbar C."/>
            <person name="Freedman E."/>
            <person name="Gearin G."/>
            <person name="Gellesch M."/>
            <person name="Goldberg J."/>
            <person name="Griggs A."/>
            <person name="Gujja S."/>
            <person name="Heiman D."/>
            <person name="Howarth C."/>
            <person name="Larson L."/>
            <person name="Lui A."/>
            <person name="MacDonald P.J.P."/>
            <person name="Mehta T."/>
            <person name="Montmayeur A."/>
            <person name="Murphy C."/>
            <person name="Neiman D."/>
            <person name="Pearson M."/>
            <person name="Priest M."/>
            <person name="Roberts A."/>
            <person name="Saif S."/>
            <person name="Shea T."/>
            <person name="Shenoy N."/>
            <person name="Sisk P."/>
            <person name="Stolte C."/>
            <person name="Sykes S."/>
            <person name="Yandava C."/>
            <person name="Wortman J."/>
            <person name="Nusbaum C."/>
            <person name="Birren B."/>
        </authorList>
    </citation>
    <scope>NUCLEOTIDE SEQUENCE</scope>
    <source>
        <strain evidence="2">R3-111a-1</strain>
    </source>
</reference>
<feature type="signal peptide" evidence="1">
    <location>
        <begin position="1"/>
        <end position="26"/>
    </location>
</feature>
<gene>
    <name evidence="3" type="primary">20352248</name>
    <name evidence="2" type="ORF">GGTG_11790</name>
</gene>
<evidence type="ECO:0000313" key="3">
    <source>
        <dbReference type="EnsemblFungi" id="EJT70767"/>
    </source>
</evidence>
<evidence type="ECO:0000313" key="2">
    <source>
        <dbReference type="EMBL" id="EJT70767.1"/>
    </source>
</evidence>
<dbReference type="EnsemblFungi" id="EJT70767">
    <property type="protein sequence ID" value="EJT70767"/>
    <property type="gene ID" value="GGTG_11790"/>
</dbReference>
<name>J3PE67_GAET3</name>
<accession>J3PE67</accession>
<keyword evidence="4" id="KW-1185">Reference proteome</keyword>
<sequence length="117" mass="12259">MPPLLVSTRILLSSAHVLHVWALGRAVLENETDGSAEIARPQRACHYMGQITGLPPVEALVSRASGDPFPFSLGATPPYVLSTLCGAVLAVKGGRPICDVTRHAQHTGRESLGAVAP</sequence>
<dbReference type="HOGENOM" id="CLU_2084993_0_0_1"/>
<evidence type="ECO:0000313" key="4">
    <source>
        <dbReference type="Proteomes" id="UP000006039"/>
    </source>
</evidence>
<dbReference type="VEuPathDB" id="FungiDB:GGTG_11790"/>
<dbReference type="GeneID" id="20352248"/>
<reference evidence="3" key="4">
    <citation type="journal article" date="2015" name="G3 (Bethesda)">
        <title>Genome sequences of three phytopathogenic species of the Magnaporthaceae family of fungi.</title>
        <authorList>
            <person name="Okagaki L.H."/>
            <person name="Nunes C.C."/>
            <person name="Sailsbery J."/>
            <person name="Clay B."/>
            <person name="Brown D."/>
            <person name="John T."/>
            <person name="Oh Y."/>
            <person name="Young N."/>
            <person name="Fitzgerald M."/>
            <person name="Haas B.J."/>
            <person name="Zeng Q."/>
            <person name="Young S."/>
            <person name="Adiconis X."/>
            <person name="Fan L."/>
            <person name="Levin J.Z."/>
            <person name="Mitchell T.K."/>
            <person name="Okubara P.A."/>
            <person name="Farman M.L."/>
            <person name="Kohn L.M."/>
            <person name="Birren B."/>
            <person name="Ma L.-J."/>
            <person name="Dean R.A."/>
        </authorList>
    </citation>
    <scope>NUCLEOTIDE SEQUENCE</scope>
    <source>
        <strain evidence="3">R3-111a-1</strain>
    </source>
</reference>